<dbReference type="InterPro" id="IPR011642">
    <property type="entry name" value="Gate_dom"/>
</dbReference>
<reference evidence="3 4" key="1">
    <citation type="submission" date="2017-04" db="EMBL/GenBank/DDBJ databases">
        <authorList>
            <person name="Afonso C.L."/>
            <person name="Miller P.J."/>
            <person name="Scott M.A."/>
            <person name="Spackman E."/>
            <person name="Goraichik I."/>
            <person name="Dimitrov K.M."/>
            <person name="Suarez D.L."/>
            <person name="Swayne D.E."/>
        </authorList>
    </citation>
    <scope>NUCLEOTIDE SEQUENCE [LARGE SCALE GENOMIC DNA]</scope>
    <source>
        <strain evidence="3 4">N3/975</strain>
    </source>
</reference>
<evidence type="ECO:0000313" key="4">
    <source>
        <dbReference type="Proteomes" id="UP000192940"/>
    </source>
</evidence>
<gene>
    <name evidence="3" type="ORF">SAMN05661091_1960</name>
</gene>
<dbReference type="AlphaFoldDB" id="A0A1X7H7T9"/>
<dbReference type="STRING" id="1313296.SAMN05661091_1960"/>
<feature type="transmembrane region" description="Helical" evidence="1">
    <location>
        <begin position="374"/>
        <end position="397"/>
    </location>
</feature>
<evidence type="ECO:0000256" key="1">
    <source>
        <dbReference type="SAM" id="Phobius"/>
    </source>
</evidence>
<dbReference type="Proteomes" id="UP000192940">
    <property type="component" value="Chromosome I"/>
</dbReference>
<feature type="transmembrane region" description="Helical" evidence="1">
    <location>
        <begin position="86"/>
        <end position="107"/>
    </location>
</feature>
<keyword evidence="1" id="KW-0812">Transmembrane</keyword>
<keyword evidence="1" id="KW-1133">Transmembrane helix</keyword>
<evidence type="ECO:0000259" key="2">
    <source>
        <dbReference type="Pfam" id="PF07670"/>
    </source>
</evidence>
<keyword evidence="4" id="KW-1185">Reference proteome</keyword>
<proteinExistence type="predicted"/>
<keyword evidence="1" id="KW-0472">Membrane</keyword>
<feature type="transmembrane region" description="Helical" evidence="1">
    <location>
        <begin position="56"/>
        <end position="79"/>
    </location>
</feature>
<organism evidence="3 4">
    <name type="scientific">Paenibacillus uliginis N3/975</name>
    <dbReference type="NCBI Taxonomy" id="1313296"/>
    <lineage>
        <taxon>Bacteria</taxon>
        <taxon>Bacillati</taxon>
        <taxon>Bacillota</taxon>
        <taxon>Bacilli</taxon>
        <taxon>Bacillales</taxon>
        <taxon>Paenibacillaceae</taxon>
        <taxon>Paenibacillus</taxon>
    </lineage>
</organism>
<feature type="domain" description="Nucleoside transporter/FeoB GTPase Gate" evidence="2">
    <location>
        <begin position="52"/>
        <end position="141"/>
    </location>
</feature>
<accession>A0A1X7H7T9</accession>
<feature type="transmembrane region" description="Helical" evidence="1">
    <location>
        <begin position="238"/>
        <end position="260"/>
    </location>
</feature>
<dbReference type="EMBL" id="LT840184">
    <property type="protein sequence ID" value="SMF81223.1"/>
    <property type="molecule type" value="Genomic_DNA"/>
</dbReference>
<protein>
    <submittedName>
        <fullName evidence="3">Sporulation integral membrane protein YlbJ</fullName>
    </submittedName>
</protein>
<feature type="transmembrane region" description="Helical" evidence="1">
    <location>
        <begin position="292"/>
        <end position="317"/>
    </location>
</feature>
<name>A0A1X7H7T9_9BACL</name>
<feature type="transmembrane region" description="Helical" evidence="1">
    <location>
        <begin position="329"/>
        <end position="354"/>
    </location>
</feature>
<dbReference type="RefSeq" id="WP_208918811.1">
    <property type="nucleotide sequence ID" value="NZ_LT840184.1"/>
</dbReference>
<evidence type="ECO:0000313" key="3">
    <source>
        <dbReference type="EMBL" id="SMF81223.1"/>
    </source>
</evidence>
<dbReference type="Pfam" id="PF07670">
    <property type="entry name" value="Gate"/>
    <property type="match status" value="1"/>
</dbReference>
<sequence length="407" mass="43828">MNKANAVNRSSSLWTTVLLGAAAFLLVLAVVSAPESAFQTSLQALKLWWNIVFPALLPFLVLVEIIIAYGWAHGVGILLDPFMRKIFKVSGSGGAVLITGMIAGFPAGSQVTASMVKQGDLGAQEAGRLAALSHFCNPMTIMVVIGTGLLHQPAAGYFLLIVHWSAGLLAAWTYSLKRRGLDRAELEHPAGSNKVIKQTKNASLLLRAANAASEARTRDGRSFGKLLGDSVTRSVQTLMMTGGFIMIFAVIVKVLSTYLFPYAPSYTAGLLEIHIGAQIISEGTFSSSSFQLAILSAMLAWSGISAHLQSLSALAIGSTKWTVFAGKRLLHAAYAFCLAIIFWKPVGSITSAVLPAFGVVPQEPLQDEHIFNLWGGFHVVLKWQILTALILMCLFWIGSRFISRHSR</sequence>
<feature type="transmembrane region" description="Helical" evidence="1">
    <location>
        <begin position="154"/>
        <end position="174"/>
    </location>
</feature>